<organism evidence="1 2">
    <name type="scientific">Amycolatopsis camponoti</name>
    <dbReference type="NCBI Taxonomy" id="2606593"/>
    <lineage>
        <taxon>Bacteria</taxon>
        <taxon>Bacillati</taxon>
        <taxon>Actinomycetota</taxon>
        <taxon>Actinomycetes</taxon>
        <taxon>Pseudonocardiales</taxon>
        <taxon>Pseudonocardiaceae</taxon>
        <taxon>Amycolatopsis</taxon>
    </lineage>
</organism>
<sequence>MQAFPFTPWQQPGRRVPSWLRLDHAGPPPRQAALDLAGAETGRPVADAVEDSCELVVERPPRRDRPHAR</sequence>
<accession>A0A6I8LY35</accession>
<keyword evidence="2" id="KW-1185">Reference proteome</keyword>
<evidence type="ECO:0000313" key="2">
    <source>
        <dbReference type="Proteomes" id="UP000399805"/>
    </source>
</evidence>
<dbReference type="AlphaFoldDB" id="A0A6I8LY35"/>
<protein>
    <submittedName>
        <fullName evidence="1">Uncharacterized protein</fullName>
    </submittedName>
</protein>
<evidence type="ECO:0000313" key="1">
    <source>
        <dbReference type="EMBL" id="VVJ22091.1"/>
    </source>
</evidence>
<dbReference type="Proteomes" id="UP000399805">
    <property type="component" value="Unassembled WGS sequence"/>
</dbReference>
<proteinExistence type="predicted"/>
<dbReference type="EMBL" id="CABVGP010000002">
    <property type="protein sequence ID" value="VVJ22091.1"/>
    <property type="molecule type" value="Genomic_DNA"/>
</dbReference>
<name>A0A6I8LY35_9PSEU</name>
<reference evidence="1 2" key="1">
    <citation type="submission" date="2019-09" db="EMBL/GenBank/DDBJ databases">
        <authorList>
            <person name="Leyn A S."/>
        </authorList>
    </citation>
    <scope>NUCLEOTIDE SEQUENCE [LARGE SCALE GENOMIC DNA]</scope>
    <source>
        <strain evidence="1">AA231_1</strain>
    </source>
</reference>
<gene>
    <name evidence="1" type="ORF">AA23TX_07102</name>
</gene>